<feature type="non-terminal residue" evidence="1">
    <location>
        <position position="1"/>
    </location>
</feature>
<accession>A0A381U2K4</accession>
<sequence>VSNEIYIDDIPHILIKWHDSGELNSATAFRDGKKEWLLKWDRHGRRISESLHEKHTIHRVRFQNGNRQIEADFIDDKKHGAELQWHQNGLLAVVQFYVRNRIIYERVYDKKGGFKHETVSVKGEPIWSRKKEPKIPS</sequence>
<name>A0A381U2K4_9ZZZZ</name>
<proteinExistence type="predicted"/>
<dbReference type="SUPFAM" id="SSF82185">
    <property type="entry name" value="Histone H3 K4-specific methyltransferase SET7/9 N-terminal domain"/>
    <property type="match status" value="1"/>
</dbReference>
<dbReference type="AlphaFoldDB" id="A0A381U2K4"/>
<dbReference type="EMBL" id="UINC01005598">
    <property type="protein sequence ID" value="SVA22339.1"/>
    <property type="molecule type" value="Genomic_DNA"/>
</dbReference>
<evidence type="ECO:0000313" key="1">
    <source>
        <dbReference type="EMBL" id="SVA22339.1"/>
    </source>
</evidence>
<gene>
    <name evidence="1" type="ORF">METZ01_LOCUS75193</name>
</gene>
<reference evidence="1" key="1">
    <citation type="submission" date="2018-05" db="EMBL/GenBank/DDBJ databases">
        <authorList>
            <person name="Lanie J.A."/>
            <person name="Ng W.-L."/>
            <person name="Kazmierczak K.M."/>
            <person name="Andrzejewski T.M."/>
            <person name="Davidsen T.M."/>
            <person name="Wayne K.J."/>
            <person name="Tettelin H."/>
            <person name="Glass J.I."/>
            <person name="Rusch D."/>
            <person name="Podicherti R."/>
            <person name="Tsui H.-C.T."/>
            <person name="Winkler M.E."/>
        </authorList>
    </citation>
    <scope>NUCLEOTIDE SEQUENCE</scope>
</reference>
<evidence type="ECO:0008006" key="2">
    <source>
        <dbReference type="Google" id="ProtNLM"/>
    </source>
</evidence>
<organism evidence="1">
    <name type="scientific">marine metagenome</name>
    <dbReference type="NCBI Taxonomy" id="408172"/>
    <lineage>
        <taxon>unclassified sequences</taxon>
        <taxon>metagenomes</taxon>
        <taxon>ecological metagenomes</taxon>
    </lineage>
</organism>
<protein>
    <recommendedName>
        <fullName evidence="2">Toxin-antitoxin system YwqK family antitoxin</fullName>
    </recommendedName>
</protein>